<protein>
    <submittedName>
        <fullName evidence="1">Uncharacterized protein</fullName>
    </submittedName>
</protein>
<gene>
    <name evidence="1" type="ORF">BACDOR_00014</name>
</gene>
<dbReference type="AlphaFoldDB" id="B6VRX8"/>
<sequence>MRLDFIACKYTHFIQYGKTMEYFFVKKKGILVEHVFLYIFPCILQG</sequence>
<proteinExistence type="predicted"/>
<reference evidence="1 2" key="1">
    <citation type="submission" date="2008-10" db="EMBL/GenBank/DDBJ databases">
        <title>Draft genome sequence of Bacteroides dorei (DSM 17855).</title>
        <authorList>
            <person name="Sudarsanam P."/>
            <person name="Ley R."/>
            <person name="Guruge J."/>
            <person name="Turnbaugh P.J."/>
            <person name="Mahowald M."/>
            <person name="Liep D."/>
            <person name="Gordon J."/>
        </authorList>
    </citation>
    <scope>NUCLEOTIDE SEQUENCE [LARGE SCALE GENOMIC DNA]</scope>
    <source>
        <strain evidence="1 2">DSM 17855</strain>
    </source>
</reference>
<evidence type="ECO:0000313" key="1">
    <source>
        <dbReference type="EMBL" id="EEB27453.1"/>
    </source>
</evidence>
<dbReference type="EMBL" id="ABWZ01000001">
    <property type="protein sequence ID" value="EEB27453.1"/>
    <property type="molecule type" value="Genomic_DNA"/>
</dbReference>
<organism evidence="1 2">
    <name type="scientific">Phocaeicola dorei DSM 17855</name>
    <dbReference type="NCBI Taxonomy" id="483217"/>
    <lineage>
        <taxon>Bacteria</taxon>
        <taxon>Pseudomonadati</taxon>
        <taxon>Bacteroidota</taxon>
        <taxon>Bacteroidia</taxon>
        <taxon>Bacteroidales</taxon>
        <taxon>Bacteroidaceae</taxon>
        <taxon>Phocaeicola</taxon>
    </lineage>
</organism>
<dbReference type="Proteomes" id="UP000004849">
    <property type="component" value="Unassembled WGS sequence"/>
</dbReference>
<accession>B6VRX8</accession>
<evidence type="ECO:0000313" key="2">
    <source>
        <dbReference type="Proteomes" id="UP000004849"/>
    </source>
</evidence>
<dbReference type="HOGENOM" id="CLU_217109_0_0_10"/>
<name>B6VRX8_9BACT</name>
<reference evidence="1 2" key="2">
    <citation type="submission" date="2008-10" db="EMBL/GenBank/DDBJ databases">
        <authorList>
            <person name="Fulton L."/>
            <person name="Clifton S."/>
            <person name="Fulton B."/>
            <person name="Xu J."/>
            <person name="Minx P."/>
            <person name="Pepin K.H."/>
            <person name="Johnson M."/>
            <person name="Thiruvilangam P."/>
            <person name="Bhonagiri V."/>
            <person name="Nash W.E."/>
            <person name="Mardis E.R."/>
            <person name="Wilson R.K."/>
        </authorList>
    </citation>
    <scope>NUCLEOTIDE SEQUENCE [LARGE SCALE GENOMIC DNA]</scope>
    <source>
        <strain evidence="1 2">DSM 17855</strain>
    </source>
</reference>